<dbReference type="RefSeq" id="XP_011304841.1">
    <property type="nucleotide sequence ID" value="XM_011306539.1"/>
</dbReference>
<comment type="similarity">
    <text evidence="3">Belongs to the activator 1 small subunits family. CTF18 subfamily.</text>
</comment>
<evidence type="ECO:0000256" key="4">
    <source>
        <dbReference type="SAM" id="MobiDB-lite"/>
    </source>
</evidence>
<organism evidence="6 7">
    <name type="scientific">Fopius arisanus</name>
    <dbReference type="NCBI Taxonomy" id="64838"/>
    <lineage>
        <taxon>Eukaryota</taxon>
        <taxon>Metazoa</taxon>
        <taxon>Ecdysozoa</taxon>
        <taxon>Arthropoda</taxon>
        <taxon>Hexapoda</taxon>
        <taxon>Insecta</taxon>
        <taxon>Pterygota</taxon>
        <taxon>Neoptera</taxon>
        <taxon>Endopterygota</taxon>
        <taxon>Hymenoptera</taxon>
        <taxon>Apocrita</taxon>
        <taxon>Ichneumonoidea</taxon>
        <taxon>Braconidae</taxon>
        <taxon>Opiinae</taxon>
        <taxon>Fopius</taxon>
    </lineage>
</organism>
<dbReference type="GO" id="GO:0005524">
    <property type="term" value="F:ATP binding"/>
    <property type="evidence" value="ECO:0007669"/>
    <property type="project" value="InterPro"/>
</dbReference>
<evidence type="ECO:0000313" key="6">
    <source>
        <dbReference type="Proteomes" id="UP000694866"/>
    </source>
</evidence>
<dbReference type="SUPFAM" id="SSF52540">
    <property type="entry name" value="P-loop containing nucleoside triphosphate hydrolases"/>
    <property type="match status" value="1"/>
</dbReference>
<dbReference type="InterPro" id="IPR003593">
    <property type="entry name" value="AAA+_ATPase"/>
</dbReference>
<dbReference type="CDD" id="cd00009">
    <property type="entry name" value="AAA"/>
    <property type="match status" value="1"/>
</dbReference>
<accession>A0A9R1U0S0</accession>
<dbReference type="InterPro" id="IPR003959">
    <property type="entry name" value="ATPase_AAA_core"/>
</dbReference>
<feature type="compositionally biased region" description="Polar residues" evidence="4">
    <location>
        <begin position="776"/>
        <end position="790"/>
    </location>
</feature>
<keyword evidence="6" id="KW-1185">Reference proteome</keyword>
<feature type="domain" description="AAA+ ATPase" evidence="5">
    <location>
        <begin position="326"/>
        <end position="489"/>
    </location>
</feature>
<feature type="compositionally biased region" description="Acidic residues" evidence="4">
    <location>
        <begin position="8"/>
        <end position="18"/>
    </location>
</feature>
<evidence type="ECO:0000259" key="5">
    <source>
        <dbReference type="SMART" id="SM00382"/>
    </source>
</evidence>
<feature type="compositionally biased region" description="Polar residues" evidence="4">
    <location>
        <begin position="22"/>
        <end position="33"/>
    </location>
</feature>
<proteinExistence type="inferred from homology"/>
<feature type="region of interest" description="Disordered" evidence="4">
    <location>
        <begin position="1"/>
        <end position="89"/>
    </location>
</feature>
<dbReference type="OrthoDB" id="2195431at2759"/>
<evidence type="ECO:0000256" key="1">
    <source>
        <dbReference type="ARBA" id="ARBA00004123"/>
    </source>
</evidence>
<dbReference type="Gene3D" id="3.40.50.300">
    <property type="entry name" value="P-loop containing nucleotide triphosphate hydrolases"/>
    <property type="match status" value="1"/>
</dbReference>
<dbReference type="InterPro" id="IPR027417">
    <property type="entry name" value="P-loop_NTPase"/>
</dbReference>
<dbReference type="AlphaFoldDB" id="A0A9R1U0S0"/>
<dbReference type="PANTHER" id="PTHR46765:SF1">
    <property type="entry name" value="P-LOOP CONTAINING NUCLEOSIDE TRIPHOSPHATE HYDROLASES SUPERFAMILY PROTEIN"/>
    <property type="match status" value="1"/>
</dbReference>
<comment type="subcellular location">
    <subcellularLocation>
        <location evidence="1">Nucleus</location>
    </subcellularLocation>
</comment>
<dbReference type="GO" id="GO:0016887">
    <property type="term" value="F:ATP hydrolysis activity"/>
    <property type="evidence" value="ECO:0007669"/>
    <property type="project" value="InterPro"/>
</dbReference>
<feature type="region of interest" description="Disordered" evidence="4">
    <location>
        <begin position="773"/>
        <end position="792"/>
    </location>
</feature>
<dbReference type="InterPro" id="IPR053016">
    <property type="entry name" value="CTF18-RFC_complex"/>
</dbReference>
<dbReference type="GeneID" id="105267588"/>
<sequence length="881" mass="99649">MEIKMDENEFPDSDEEYDFVTNDLSKASGSSNEIPREPAPVNKNGTSSLVSACLTDDDFPTEDEINSLEESISTSSAQKAPPEKGKKRTFEELRKDVAELLDDGSTASNFDLAPDDFHDFERHDKRPRWNQPEEVIATILEELRRKRLMRAGKDPEVTRISQRLTPRETVSLKIPSWNFVALTRPADSQRVYVRLRPKESVKIVGIASTSGLLTVNYEKLKEEAEKILIEKAKRESLSVPEVQEEATSVADELWVDKYRPKSYRELLSDETVNRNFLRWIKLWDKIVFGREPLKKHGLKKHVEKSGWKKFGKKEEVELVDKRGFPVHKIAMLAGPPGLGKTTLAHLVARHAGYNVVEINASDERTPEAFRQALMSSTQMRSVMGADPRPNCLVLDEIDGAPVASVELLLKFVQGKLTGKGKKSKELSAKDNEYCKRPVICICNEAYTPSLRSLRQMAYIINVPKVSPANLADRLATIARREHLNIDLGTLIQLAEKSGCDIRACLGALQYLGTDCGKSSHSLADKDMKKTIFEAWREILKIPMVRTGPLTPRERAQRILQVSYGENTERLTQGVFENYPPNCHEKMTKVATSLEWFELYDRITTVINTKQDWTVAPYTGYCFVNWHFGFAGTVNPKLSYPHAATDVWQKTTKTMGILAVARKSRGQDTTTIILDIAPSLFEILNPKLRSVASNLYSTKEKIELERLIDVMLNLGISFVQEKSEDGAVDYKIEPDLFEVGIFPECKTRRGLSYAVKQIVAQELEVERLKRATLARGASSNPEGSKTPQGVNETPEIIPSVNAFRPNHISEMERIVTPKTTKFRNFFEGFKKPVVDTNPETSPKAEKPGKKYRNLVAKYGVWYKYKEGFSNSIRRNVSLEDIL</sequence>
<dbReference type="Gene3D" id="1.10.8.60">
    <property type="match status" value="1"/>
</dbReference>
<dbReference type="GO" id="GO:0005634">
    <property type="term" value="C:nucleus"/>
    <property type="evidence" value="ECO:0007669"/>
    <property type="project" value="UniProtKB-SubCell"/>
</dbReference>
<dbReference type="Proteomes" id="UP000694866">
    <property type="component" value="Unplaced"/>
</dbReference>
<gene>
    <name evidence="7" type="primary">cutlet</name>
</gene>
<reference evidence="7" key="1">
    <citation type="submission" date="2025-08" db="UniProtKB">
        <authorList>
            <consortium name="RefSeq"/>
        </authorList>
    </citation>
    <scope>IDENTIFICATION</scope>
    <source>
        <strain evidence="7">USDA-PBARC FA_bdor</strain>
        <tissue evidence="7">Whole organism</tissue>
    </source>
</reference>
<name>A0A9R1U0S0_9HYME</name>
<evidence type="ECO:0000256" key="2">
    <source>
        <dbReference type="ARBA" id="ARBA00023242"/>
    </source>
</evidence>
<dbReference type="Pfam" id="PF00004">
    <property type="entry name" value="AAA"/>
    <property type="match status" value="1"/>
</dbReference>
<dbReference type="CTD" id="44637"/>
<evidence type="ECO:0000256" key="3">
    <source>
        <dbReference type="ARBA" id="ARBA00043975"/>
    </source>
</evidence>
<dbReference type="SMART" id="SM00382">
    <property type="entry name" value="AAA"/>
    <property type="match status" value="1"/>
</dbReference>
<protein>
    <submittedName>
        <fullName evidence="7">Chromosome transmission fidelity protein 18 homolog</fullName>
    </submittedName>
</protein>
<dbReference type="KEGG" id="fas:105267588"/>
<evidence type="ECO:0000313" key="7">
    <source>
        <dbReference type="RefSeq" id="XP_011304841.1"/>
    </source>
</evidence>
<feature type="compositionally biased region" description="Polar residues" evidence="4">
    <location>
        <begin position="68"/>
        <end position="78"/>
    </location>
</feature>
<dbReference type="PANTHER" id="PTHR46765">
    <property type="entry name" value="P-LOOP CONTAINING NUCLEOSIDE TRIPHOSPHATE HYDROLASES SUPERFAMILY PROTEIN"/>
    <property type="match status" value="1"/>
</dbReference>
<keyword evidence="2" id="KW-0539">Nucleus</keyword>
<feature type="compositionally biased region" description="Acidic residues" evidence="4">
    <location>
        <begin position="55"/>
        <end position="67"/>
    </location>
</feature>